<accession>A0ABN1M645</accession>
<evidence type="ECO:0008006" key="4">
    <source>
        <dbReference type="Google" id="ProtNLM"/>
    </source>
</evidence>
<dbReference type="InterPro" id="IPR015797">
    <property type="entry name" value="NUDIX_hydrolase-like_dom_sf"/>
</dbReference>
<evidence type="ECO:0000313" key="2">
    <source>
        <dbReference type="EMBL" id="GAA0864773.1"/>
    </source>
</evidence>
<dbReference type="CDD" id="cd04666">
    <property type="entry name" value="NUDIX_DIPP2_like_Nudt4"/>
    <property type="match status" value="1"/>
</dbReference>
<dbReference type="SUPFAM" id="SSF109755">
    <property type="entry name" value="PhoU-like"/>
    <property type="match status" value="1"/>
</dbReference>
<comment type="similarity">
    <text evidence="1">Belongs to the UPF0111 family.</text>
</comment>
<dbReference type="EMBL" id="BAAAFE010000007">
    <property type="protein sequence ID" value="GAA0864773.1"/>
    <property type="molecule type" value="Genomic_DNA"/>
</dbReference>
<protein>
    <recommendedName>
        <fullName evidence="4">Phosphate transport regulator</fullName>
    </recommendedName>
</protein>
<dbReference type="PANTHER" id="PTHR37298:SF1">
    <property type="entry name" value="UPF0111 PROTEIN YKAA"/>
    <property type="match status" value="1"/>
</dbReference>
<evidence type="ECO:0000256" key="1">
    <source>
        <dbReference type="ARBA" id="ARBA00008591"/>
    </source>
</evidence>
<sequence length="374" mass="41628">MRQIAVLPYRFGGVDKDGPTEILLVTSRGTGRWVIPKGNPLTGLDRHASAAIEAEEEAGVLGAVCPTSIGSYEYRKRRANGAAIMYNVEVFPLAVTRELDVWKEMDERERRWFTLDAAAASVEEPDLQAMIRSFGDRGFRAAAQRSGVVYNVAQKTGVNHMFGWFQRLLPKQGNFFELFEAHAATLTAGAEALARMLQGGEGMADHVQEIIEREHDADAITREVLQTVRRTFLTPFDRSAITDLIASMDDAIDEMQKTAGAVDLYDVTEFEPEMRDIAGLIVDAARLTAEALPLLRNISANGTRLHELTERLVRMEGHADEIHAAGLKRLFKEHGEANPTQFLIARELFRHLERVTDSFEDVANEIDGLVIDHA</sequence>
<dbReference type="PANTHER" id="PTHR37298">
    <property type="entry name" value="UPF0111 PROTEIN YKAA"/>
    <property type="match status" value="1"/>
</dbReference>
<reference evidence="2 3" key="1">
    <citation type="journal article" date="2019" name="Int. J. Syst. Evol. Microbiol.">
        <title>The Global Catalogue of Microorganisms (GCM) 10K type strain sequencing project: providing services to taxonomists for standard genome sequencing and annotation.</title>
        <authorList>
            <consortium name="The Broad Institute Genomics Platform"/>
            <consortium name="The Broad Institute Genome Sequencing Center for Infectious Disease"/>
            <person name="Wu L."/>
            <person name="Ma J."/>
        </authorList>
    </citation>
    <scope>NUCLEOTIDE SEQUENCE [LARGE SCALE GENOMIC DNA]</scope>
    <source>
        <strain evidence="2 3">JCM 15910</strain>
    </source>
</reference>
<dbReference type="InterPro" id="IPR018445">
    <property type="entry name" value="Put_Phosphate_transp_reg"/>
</dbReference>
<name>A0ABN1M645_9SPHN</name>
<evidence type="ECO:0000313" key="3">
    <source>
        <dbReference type="Proteomes" id="UP001500738"/>
    </source>
</evidence>
<dbReference type="Pfam" id="PF01865">
    <property type="entry name" value="PhoU_div"/>
    <property type="match status" value="1"/>
</dbReference>
<dbReference type="Proteomes" id="UP001500738">
    <property type="component" value="Unassembled WGS sequence"/>
</dbReference>
<dbReference type="InterPro" id="IPR052912">
    <property type="entry name" value="UPF0111_domain"/>
</dbReference>
<gene>
    <name evidence="2" type="ORF">GCM10009115_20660</name>
</gene>
<dbReference type="InterPro" id="IPR038078">
    <property type="entry name" value="PhoU-like_sf"/>
</dbReference>
<proteinExistence type="inferred from homology"/>
<keyword evidence="3" id="KW-1185">Reference proteome</keyword>
<dbReference type="SUPFAM" id="SSF55811">
    <property type="entry name" value="Nudix"/>
    <property type="match status" value="1"/>
</dbReference>
<dbReference type="InterPro" id="IPR047198">
    <property type="entry name" value="DDP-like_NUDIX"/>
</dbReference>
<dbReference type="RefSeq" id="WP_215355012.1">
    <property type="nucleotide sequence ID" value="NZ_BAAAFE010000007.1"/>
</dbReference>
<comment type="caution">
    <text evidence="2">The sequence shown here is derived from an EMBL/GenBank/DDBJ whole genome shotgun (WGS) entry which is preliminary data.</text>
</comment>
<organism evidence="2 3">
    <name type="scientific">Sphingopyxis soli</name>
    <dbReference type="NCBI Taxonomy" id="592051"/>
    <lineage>
        <taxon>Bacteria</taxon>
        <taxon>Pseudomonadati</taxon>
        <taxon>Pseudomonadota</taxon>
        <taxon>Alphaproteobacteria</taxon>
        <taxon>Sphingomonadales</taxon>
        <taxon>Sphingomonadaceae</taxon>
        <taxon>Sphingopyxis</taxon>
    </lineage>
</organism>
<dbReference type="Gene3D" id="3.90.79.10">
    <property type="entry name" value="Nucleoside Triphosphate Pyrophosphohydrolase"/>
    <property type="match status" value="1"/>
</dbReference>
<dbReference type="Gene3D" id="1.20.58.220">
    <property type="entry name" value="Phosphate transport system protein phou homolog 2, domain 2"/>
    <property type="match status" value="1"/>
</dbReference>